<organism evidence="1 2">
    <name type="scientific">Colletotrichum abscissum</name>
    <dbReference type="NCBI Taxonomy" id="1671311"/>
    <lineage>
        <taxon>Eukaryota</taxon>
        <taxon>Fungi</taxon>
        <taxon>Dikarya</taxon>
        <taxon>Ascomycota</taxon>
        <taxon>Pezizomycotina</taxon>
        <taxon>Sordariomycetes</taxon>
        <taxon>Hypocreomycetidae</taxon>
        <taxon>Glomerellales</taxon>
        <taxon>Glomerellaceae</taxon>
        <taxon>Colletotrichum</taxon>
        <taxon>Colletotrichum acutatum species complex</taxon>
    </lineage>
</organism>
<evidence type="ECO:0000313" key="2">
    <source>
        <dbReference type="Proteomes" id="UP001056436"/>
    </source>
</evidence>
<reference evidence="1" key="1">
    <citation type="submission" date="2019-01" db="EMBL/GenBank/DDBJ databases">
        <title>Colletotrichum abscissum LGMF1257.</title>
        <authorList>
            <person name="Baroncelli R."/>
        </authorList>
    </citation>
    <scope>NUCLEOTIDE SEQUENCE</scope>
    <source>
        <strain evidence="1">Ca142</strain>
    </source>
</reference>
<keyword evidence="2" id="KW-1185">Reference proteome</keyword>
<evidence type="ECO:0000313" key="1">
    <source>
        <dbReference type="EMBL" id="KAI3528719.1"/>
    </source>
</evidence>
<gene>
    <name evidence="1" type="ORF">CABS02_15031</name>
</gene>
<dbReference type="AlphaFoldDB" id="A0A9P9X0I0"/>
<name>A0A9P9X0I0_9PEZI</name>
<sequence length="82" mass="9075">MPRRRHLDSTLKGPRIRILLADQPDYNSTIDELRRCRDGVHLRPPAGSHPAFAGLPSWLAGHAIGIRSPTPGVAHLLASHRF</sequence>
<dbReference type="EMBL" id="SDAQ01000248">
    <property type="protein sequence ID" value="KAI3528719.1"/>
    <property type="molecule type" value="Genomic_DNA"/>
</dbReference>
<protein>
    <submittedName>
        <fullName evidence="1">Uncharacterized protein</fullName>
    </submittedName>
</protein>
<accession>A0A9P9X0I0</accession>
<comment type="caution">
    <text evidence="1">The sequence shown here is derived from an EMBL/GenBank/DDBJ whole genome shotgun (WGS) entry which is preliminary data.</text>
</comment>
<dbReference type="Proteomes" id="UP001056436">
    <property type="component" value="Unassembled WGS sequence"/>
</dbReference>
<proteinExistence type="predicted"/>